<evidence type="ECO:0000313" key="2">
    <source>
        <dbReference type="EMBL" id="PMS34990.1"/>
    </source>
</evidence>
<evidence type="ECO:0000313" key="3">
    <source>
        <dbReference type="Proteomes" id="UP000235777"/>
    </source>
</evidence>
<proteinExistence type="predicted"/>
<accession>A0A2N7X025</accession>
<dbReference type="Proteomes" id="UP000235777">
    <property type="component" value="Unassembled WGS sequence"/>
</dbReference>
<reference evidence="2 3" key="1">
    <citation type="submission" date="2018-01" db="EMBL/GenBank/DDBJ databases">
        <title>Whole genome analyses suggest that Burkholderia sensu lato contains two further novel genera in the rhizoxinica-symbiotica group Mycetohabitans gen. nov., and Trinickia gen. nov.: implications for the evolution of diazotrophy and nodulation in the Burkholderiaceae.</title>
        <authorList>
            <person name="Estrada-de los Santos P."/>
            <person name="Palmer M."/>
            <person name="Chavez-Ramirez B."/>
            <person name="Beukes C."/>
            <person name="Steenkamp E.T."/>
            <person name="Hirsch A.M."/>
            <person name="Manyaka P."/>
            <person name="Maluk M."/>
            <person name="Lafos M."/>
            <person name="Crook M."/>
            <person name="Gross E."/>
            <person name="Simon M.F."/>
            <person name="Bueno dos Reis Junior F."/>
            <person name="Poole P.S."/>
            <person name="Venter S.N."/>
            <person name="James E.K."/>
        </authorList>
    </citation>
    <scope>NUCLEOTIDE SEQUENCE [LARGE SCALE GENOMIC DNA]</scope>
    <source>
        <strain evidence="2 3">JPY 581</strain>
    </source>
</reference>
<dbReference type="Gene3D" id="3.40.50.1820">
    <property type="entry name" value="alpha/beta hydrolase"/>
    <property type="match status" value="1"/>
</dbReference>
<gene>
    <name evidence="2" type="ORF">C0Z20_19735</name>
</gene>
<keyword evidence="2" id="KW-0378">Hydrolase</keyword>
<dbReference type="InterPro" id="IPR029058">
    <property type="entry name" value="AB_hydrolase_fold"/>
</dbReference>
<protein>
    <submittedName>
        <fullName evidence="2">Alpha/beta hydrolase</fullName>
    </submittedName>
</protein>
<keyword evidence="3" id="KW-1185">Reference proteome</keyword>
<dbReference type="EMBL" id="PNYC01000013">
    <property type="protein sequence ID" value="PMS34990.1"/>
    <property type="molecule type" value="Genomic_DNA"/>
</dbReference>
<evidence type="ECO:0000256" key="1">
    <source>
        <dbReference type="SAM" id="SignalP"/>
    </source>
</evidence>
<keyword evidence="1" id="KW-0732">Signal</keyword>
<feature type="chain" id="PRO_5014601292" evidence="1">
    <location>
        <begin position="23"/>
        <end position="282"/>
    </location>
</feature>
<dbReference type="OrthoDB" id="5451115at2"/>
<dbReference type="AlphaFoldDB" id="A0A2N7X025"/>
<dbReference type="STRING" id="863227.GCA_000373005_05655"/>
<dbReference type="SUPFAM" id="SSF53474">
    <property type="entry name" value="alpha/beta-Hydrolases"/>
    <property type="match status" value="1"/>
</dbReference>
<dbReference type="PROSITE" id="PS51257">
    <property type="entry name" value="PROKAR_LIPOPROTEIN"/>
    <property type="match status" value="1"/>
</dbReference>
<organism evidence="2 3">
    <name type="scientific">Trinickia symbiotica</name>
    <dbReference type="NCBI Taxonomy" id="863227"/>
    <lineage>
        <taxon>Bacteria</taxon>
        <taxon>Pseudomonadati</taxon>
        <taxon>Pseudomonadota</taxon>
        <taxon>Betaproteobacteria</taxon>
        <taxon>Burkholderiales</taxon>
        <taxon>Burkholderiaceae</taxon>
        <taxon>Trinickia</taxon>
    </lineage>
</organism>
<name>A0A2N7X025_9BURK</name>
<feature type="signal peptide" evidence="1">
    <location>
        <begin position="1"/>
        <end position="22"/>
    </location>
</feature>
<sequence length="282" mass="30167">MRTASLVALWCLVVSVAPLLSACEQFERNAHANGLAAPAGMRREQIVTANFVLTAWSRIGRSNQQIDVYIEGDGLAWLSRSEPSLDPTPREATGLALAVADPAPNVVYLARPCQFTPMALNPRCGVPYWTGRRFAAEVVTSMNEAIDQIAVRAPGQRINLVGYSGGAAIAILIAARRRDVESIRTVAGNLDDEYINRLHGVSRMPDSENPIDVATGVASIPQVHFSGADDEVVPPEVARRFVRAVGGRCSRVQTVPGATHGGDWSHQWPALLAITPGCGGGR</sequence>
<dbReference type="GO" id="GO:0016787">
    <property type="term" value="F:hydrolase activity"/>
    <property type="evidence" value="ECO:0007669"/>
    <property type="project" value="UniProtKB-KW"/>
</dbReference>
<comment type="caution">
    <text evidence="2">The sequence shown here is derived from an EMBL/GenBank/DDBJ whole genome shotgun (WGS) entry which is preliminary data.</text>
</comment>